<dbReference type="AlphaFoldDB" id="A0AA45C630"/>
<evidence type="ECO:0000313" key="3">
    <source>
        <dbReference type="EMBL" id="PWJ90543.1"/>
    </source>
</evidence>
<evidence type="ECO:0000313" key="4">
    <source>
        <dbReference type="Proteomes" id="UP000245921"/>
    </source>
</evidence>
<dbReference type="PROSITE" id="PS51782">
    <property type="entry name" value="LYSM"/>
    <property type="match status" value="1"/>
</dbReference>
<reference evidence="3 4" key="1">
    <citation type="submission" date="2018-05" db="EMBL/GenBank/DDBJ databases">
        <title>Genomic Encyclopedia of Type Strains, Phase IV (KMG-IV): sequencing the most valuable type-strain genomes for metagenomic binning, comparative biology and taxonomic classification.</title>
        <authorList>
            <person name="Goeker M."/>
        </authorList>
    </citation>
    <scope>NUCLEOTIDE SEQUENCE [LARGE SCALE GENOMIC DNA]</scope>
    <source>
        <strain evidence="3 4">DSM 24906</strain>
    </source>
</reference>
<dbReference type="SUPFAM" id="SSF54106">
    <property type="entry name" value="LysM domain"/>
    <property type="match status" value="1"/>
</dbReference>
<dbReference type="Pfam" id="PF01551">
    <property type="entry name" value="Peptidase_M23"/>
    <property type="match status" value="1"/>
</dbReference>
<dbReference type="Proteomes" id="UP000245921">
    <property type="component" value="Unassembled WGS sequence"/>
</dbReference>
<keyword evidence="3" id="KW-0378">Hydrolase</keyword>
<dbReference type="InterPro" id="IPR011055">
    <property type="entry name" value="Dup_hybrid_motif"/>
</dbReference>
<accession>A0AA45C630</accession>
<proteinExistence type="predicted"/>
<dbReference type="Gene3D" id="2.70.70.10">
    <property type="entry name" value="Glucose Permease (Domain IIA)"/>
    <property type="match status" value="1"/>
</dbReference>
<dbReference type="GO" id="GO:0004222">
    <property type="term" value="F:metalloendopeptidase activity"/>
    <property type="evidence" value="ECO:0007669"/>
    <property type="project" value="TreeGrafter"/>
</dbReference>
<dbReference type="SUPFAM" id="SSF51261">
    <property type="entry name" value="Duplicated hybrid motif"/>
    <property type="match status" value="1"/>
</dbReference>
<gene>
    <name evidence="3" type="ORF">C7380_11211</name>
</gene>
<dbReference type="CDD" id="cd12797">
    <property type="entry name" value="M23_peptidase"/>
    <property type="match status" value="1"/>
</dbReference>
<dbReference type="InterPro" id="IPR036779">
    <property type="entry name" value="LysM_dom_sf"/>
</dbReference>
<organism evidence="3 4">
    <name type="scientific">Oceanotoga teriensis</name>
    <dbReference type="NCBI Taxonomy" id="515440"/>
    <lineage>
        <taxon>Bacteria</taxon>
        <taxon>Thermotogati</taxon>
        <taxon>Thermotogota</taxon>
        <taxon>Thermotogae</taxon>
        <taxon>Petrotogales</taxon>
        <taxon>Petrotogaceae</taxon>
        <taxon>Oceanotoga</taxon>
    </lineage>
</organism>
<dbReference type="PANTHER" id="PTHR21666:SF289">
    <property type="entry name" value="L-ALA--D-GLU ENDOPEPTIDASE"/>
    <property type="match status" value="1"/>
</dbReference>
<dbReference type="InterPro" id="IPR016047">
    <property type="entry name" value="M23ase_b-sheet_dom"/>
</dbReference>
<dbReference type="Pfam" id="PF01476">
    <property type="entry name" value="LysM"/>
    <property type="match status" value="1"/>
</dbReference>
<dbReference type="SMART" id="SM00257">
    <property type="entry name" value="LysM"/>
    <property type="match status" value="2"/>
</dbReference>
<evidence type="ECO:0000256" key="1">
    <source>
        <dbReference type="ARBA" id="ARBA00022729"/>
    </source>
</evidence>
<sequence>MKYNNFFVCLFFLIIPSIVFSNVYFFSNVIGEKEYFFDGENILLSIDKVSQYTDFDNVVKNDFLIVLQNDTDKYFIFPDNKIVVKNSNKTYYFSESDLIEKNQDFFISEKLLKELFGIEKTFKSNNYYFNFKDYNYVEPKESKSYIMRKVSGLDIYEKGYFYSVQSNDSILKISNKTGISVQVLVDRNEDIVYSKYLYKDQKLFIPEKNVFYYKVRSKDTLNILSKYYFTDTANIKWDNSKKFLYVGEIIEIPAESIGLSYNRNQEIGWPVIGVISSLYGYRIHPIYKTRKFHSGLDIAAPEGIPVMASTEGKVVEVGYDEDGYGRYVKVSYNNRFYMYGHMSKILVPEGYYLNKGETLGLVGSTGLSTGPHVHFEVRYSNNSTIDPLKVLKKNMQDTYLVNSSDYKYNSGGE</sequence>
<dbReference type="InterPro" id="IPR050570">
    <property type="entry name" value="Cell_wall_metabolism_enzyme"/>
</dbReference>
<feature type="domain" description="LysM" evidence="2">
    <location>
        <begin position="160"/>
        <end position="205"/>
    </location>
</feature>
<name>A0AA45C630_9BACT</name>
<keyword evidence="4" id="KW-1185">Reference proteome</keyword>
<protein>
    <submittedName>
        <fullName evidence="3">Murein DD-endopeptidase MepM/ murein hydrolase activator NlpD</fullName>
    </submittedName>
</protein>
<dbReference type="Gene3D" id="3.10.350.10">
    <property type="entry name" value="LysM domain"/>
    <property type="match status" value="1"/>
</dbReference>
<dbReference type="RefSeq" id="WP_109605122.1">
    <property type="nucleotide sequence ID" value="NZ_JAMHJO010000001.1"/>
</dbReference>
<comment type="caution">
    <text evidence="3">The sequence shown here is derived from an EMBL/GenBank/DDBJ whole genome shotgun (WGS) entry which is preliminary data.</text>
</comment>
<dbReference type="EMBL" id="QGGI01000012">
    <property type="protein sequence ID" value="PWJ90543.1"/>
    <property type="molecule type" value="Genomic_DNA"/>
</dbReference>
<dbReference type="InterPro" id="IPR018392">
    <property type="entry name" value="LysM"/>
</dbReference>
<keyword evidence="1" id="KW-0732">Signal</keyword>
<dbReference type="PANTHER" id="PTHR21666">
    <property type="entry name" value="PEPTIDASE-RELATED"/>
    <property type="match status" value="1"/>
</dbReference>
<evidence type="ECO:0000259" key="2">
    <source>
        <dbReference type="PROSITE" id="PS51782"/>
    </source>
</evidence>